<feature type="transmembrane region" description="Helical" evidence="8">
    <location>
        <begin position="414"/>
        <end position="430"/>
    </location>
</feature>
<dbReference type="EMBL" id="CAJPDQ010000011">
    <property type="protein sequence ID" value="CAF9916343.1"/>
    <property type="molecule type" value="Genomic_DNA"/>
</dbReference>
<keyword evidence="5" id="KW-0029">Amino-acid transport</keyword>
<evidence type="ECO:0000313" key="10">
    <source>
        <dbReference type="EMBL" id="CAF9916343.1"/>
    </source>
</evidence>
<dbReference type="PANTHER" id="PTHR43341">
    <property type="entry name" value="AMINO ACID PERMEASE"/>
    <property type="match status" value="1"/>
</dbReference>
<evidence type="ECO:0000256" key="6">
    <source>
        <dbReference type="ARBA" id="ARBA00022989"/>
    </source>
</evidence>
<feature type="transmembrane region" description="Helical" evidence="8">
    <location>
        <begin position="200"/>
        <end position="219"/>
    </location>
</feature>
<feature type="transmembrane region" description="Helical" evidence="8">
    <location>
        <begin position="231"/>
        <end position="252"/>
    </location>
</feature>
<feature type="transmembrane region" description="Helical" evidence="8">
    <location>
        <begin position="486"/>
        <end position="507"/>
    </location>
</feature>
<feature type="domain" description="Amino acid permease/ SLC12A" evidence="9">
    <location>
        <begin position="91"/>
        <end position="553"/>
    </location>
</feature>
<dbReference type="InterPro" id="IPR050524">
    <property type="entry name" value="APC_YAT"/>
</dbReference>
<name>A0A8H3IF84_9LECA</name>
<dbReference type="Proteomes" id="UP000664169">
    <property type="component" value="Unassembled WGS sequence"/>
</dbReference>
<evidence type="ECO:0000256" key="2">
    <source>
        <dbReference type="ARBA" id="ARBA00022448"/>
    </source>
</evidence>
<feature type="transmembrane region" description="Helical" evidence="8">
    <location>
        <begin position="314"/>
        <end position="334"/>
    </location>
</feature>
<evidence type="ECO:0000256" key="4">
    <source>
        <dbReference type="ARBA" id="ARBA00022692"/>
    </source>
</evidence>
<dbReference type="OrthoDB" id="3900342at2759"/>
<evidence type="ECO:0000256" key="5">
    <source>
        <dbReference type="ARBA" id="ARBA00022970"/>
    </source>
</evidence>
<dbReference type="GO" id="GO:0005886">
    <property type="term" value="C:plasma membrane"/>
    <property type="evidence" value="ECO:0007669"/>
    <property type="project" value="UniProtKB-SubCell"/>
</dbReference>
<dbReference type="NCBIfam" id="TIGR00913">
    <property type="entry name" value="2A0310"/>
    <property type="match status" value="1"/>
</dbReference>
<keyword evidence="2" id="KW-0813">Transport</keyword>
<evidence type="ECO:0000256" key="3">
    <source>
        <dbReference type="ARBA" id="ARBA00022475"/>
    </source>
</evidence>
<proteinExistence type="predicted"/>
<keyword evidence="3" id="KW-1003">Cell membrane</keyword>
<feature type="transmembrane region" description="Helical" evidence="8">
    <location>
        <begin position="442"/>
        <end position="465"/>
    </location>
</feature>
<comment type="subcellular location">
    <subcellularLocation>
        <location evidence="1">Cell membrane</location>
        <topology evidence="1">Multi-pass membrane protein</topology>
    </subcellularLocation>
</comment>
<evidence type="ECO:0000259" key="9">
    <source>
        <dbReference type="Pfam" id="PF00324"/>
    </source>
</evidence>
<feature type="transmembrane region" description="Helical" evidence="8">
    <location>
        <begin position="527"/>
        <end position="547"/>
    </location>
</feature>
<evidence type="ECO:0000256" key="7">
    <source>
        <dbReference type="ARBA" id="ARBA00023136"/>
    </source>
</evidence>
<dbReference type="InterPro" id="IPR004840">
    <property type="entry name" value="Amino_acid_permease_CS"/>
</dbReference>
<dbReference type="PIRSF" id="PIRSF006060">
    <property type="entry name" value="AA_transporter"/>
    <property type="match status" value="1"/>
</dbReference>
<accession>A0A8H3IF84</accession>
<feature type="transmembrane region" description="Helical" evidence="8">
    <location>
        <begin position="92"/>
        <end position="110"/>
    </location>
</feature>
<keyword evidence="11" id="KW-1185">Reference proteome</keyword>
<dbReference type="AlphaFoldDB" id="A0A8H3IF84"/>
<dbReference type="GO" id="GO:0015171">
    <property type="term" value="F:amino acid transmembrane transporter activity"/>
    <property type="evidence" value="ECO:0007669"/>
    <property type="project" value="TreeGrafter"/>
</dbReference>
<evidence type="ECO:0000256" key="1">
    <source>
        <dbReference type="ARBA" id="ARBA00004651"/>
    </source>
</evidence>
<dbReference type="InterPro" id="IPR004762">
    <property type="entry name" value="Amino_acid_permease_fungi"/>
</dbReference>
<keyword evidence="7 8" id="KW-0472">Membrane</keyword>
<gene>
    <name evidence="10" type="ORF">GOMPHAMPRED_000965</name>
</gene>
<sequence length="593" mass="65061">MFDKHSSSSADTWGDHSSMSFASHEFASPWGDADTAPESFLLRSVKSFKRDPKRRISRAEHLGADGRVFDVQQAARATAETPLTRRLKGRHLQMIAFGGSIGTGLFVGSGRSLAQGGPLSLVIGFVLIGIMLYCTVHALGEMAVAFPVAGSFSAFSTRFLDPAWGFAMGWNYAMQWLVALPLETVSASIVIKYWNTSVPTAVWITIFLIIILSINLFGVRGYGEAEFVFSIIKVVAVVGFIILGVILNIGGGPDGSYLGAQYWRDPGPLNNGFRGLCSVFVNAAFAFAGTELVGLAAAETTNPRKTLPTAIKQVFWRICLFYIVSLTIIGFLVASTDPRLVGSVSSDTRASPFVIAISNAGIRGLDSVMNSVILVAVLSVGNSAVYGSSRTLAALAEQRQAPRILAYIDREGRPLVAIMTAGLLGLLAYIGCTSEQVEAFNWLISLSGLSSIFTWGSICFAHIRFRKAWRQQGHTLDELAFTSQPGVIGSWVGFAFNAIILVAQFWIAIQPIGYEQNTAMDSVVNFFQSYMAAPVILLFYVAYKLWYRTPFMKVEDMDLTTGMRELNLLELLVEERKEQAEWPRWKRWYKILC</sequence>
<feature type="transmembrane region" description="Helical" evidence="8">
    <location>
        <begin position="272"/>
        <end position="293"/>
    </location>
</feature>
<dbReference type="FunFam" id="1.20.1740.10:FF:000017">
    <property type="entry name" value="Amino acid permease"/>
    <property type="match status" value="1"/>
</dbReference>
<organism evidence="10 11">
    <name type="scientific">Gomphillus americanus</name>
    <dbReference type="NCBI Taxonomy" id="1940652"/>
    <lineage>
        <taxon>Eukaryota</taxon>
        <taxon>Fungi</taxon>
        <taxon>Dikarya</taxon>
        <taxon>Ascomycota</taxon>
        <taxon>Pezizomycotina</taxon>
        <taxon>Lecanoromycetes</taxon>
        <taxon>OSLEUM clade</taxon>
        <taxon>Ostropomycetidae</taxon>
        <taxon>Ostropales</taxon>
        <taxon>Graphidaceae</taxon>
        <taxon>Gomphilloideae</taxon>
        <taxon>Gomphillus</taxon>
    </lineage>
</organism>
<dbReference type="Gene3D" id="1.20.1740.10">
    <property type="entry name" value="Amino acid/polyamine transporter I"/>
    <property type="match status" value="1"/>
</dbReference>
<comment type="caution">
    <text evidence="10">The sequence shown here is derived from an EMBL/GenBank/DDBJ whole genome shotgun (WGS) entry which is preliminary data.</text>
</comment>
<dbReference type="PROSITE" id="PS00218">
    <property type="entry name" value="AMINO_ACID_PERMEASE_1"/>
    <property type="match status" value="1"/>
</dbReference>
<keyword evidence="6 8" id="KW-1133">Transmembrane helix</keyword>
<feature type="transmembrane region" description="Helical" evidence="8">
    <location>
        <begin position="122"/>
        <end position="155"/>
    </location>
</feature>
<reference evidence="10" key="1">
    <citation type="submission" date="2021-03" db="EMBL/GenBank/DDBJ databases">
        <authorList>
            <person name="Tagirdzhanova G."/>
        </authorList>
    </citation>
    <scope>NUCLEOTIDE SEQUENCE</scope>
</reference>
<feature type="transmembrane region" description="Helical" evidence="8">
    <location>
        <begin position="372"/>
        <end position="393"/>
    </location>
</feature>
<keyword evidence="4 8" id="KW-0812">Transmembrane</keyword>
<protein>
    <recommendedName>
        <fullName evidence="9">Amino acid permease/ SLC12A domain-containing protein</fullName>
    </recommendedName>
</protein>
<dbReference type="Pfam" id="PF00324">
    <property type="entry name" value="AA_permease"/>
    <property type="match status" value="1"/>
</dbReference>
<dbReference type="PANTHER" id="PTHR43341:SF1">
    <property type="entry name" value="GENERAL AMINO-ACID PERMEASE GAP1"/>
    <property type="match status" value="1"/>
</dbReference>
<evidence type="ECO:0000256" key="8">
    <source>
        <dbReference type="SAM" id="Phobius"/>
    </source>
</evidence>
<dbReference type="InterPro" id="IPR004841">
    <property type="entry name" value="AA-permease/SLC12A_dom"/>
</dbReference>
<evidence type="ECO:0000313" key="11">
    <source>
        <dbReference type="Proteomes" id="UP000664169"/>
    </source>
</evidence>